<accession>A0ACC1P0W9</accession>
<keyword evidence="2" id="KW-1185">Reference proteome</keyword>
<dbReference type="Proteomes" id="UP001143856">
    <property type="component" value="Unassembled WGS sequence"/>
</dbReference>
<comment type="caution">
    <text evidence="1">The sequence shown here is derived from an EMBL/GenBank/DDBJ whole genome shotgun (WGS) entry which is preliminary data.</text>
</comment>
<protein>
    <submittedName>
        <fullName evidence="1">Uncharacterized protein</fullName>
    </submittedName>
</protein>
<organism evidence="1 2">
    <name type="scientific">Xylaria curta</name>
    <dbReference type="NCBI Taxonomy" id="42375"/>
    <lineage>
        <taxon>Eukaryota</taxon>
        <taxon>Fungi</taxon>
        <taxon>Dikarya</taxon>
        <taxon>Ascomycota</taxon>
        <taxon>Pezizomycotina</taxon>
        <taxon>Sordariomycetes</taxon>
        <taxon>Xylariomycetidae</taxon>
        <taxon>Xylariales</taxon>
        <taxon>Xylariaceae</taxon>
        <taxon>Xylaria</taxon>
    </lineage>
</organism>
<name>A0ACC1P0W9_9PEZI</name>
<evidence type="ECO:0000313" key="1">
    <source>
        <dbReference type="EMBL" id="KAJ2984183.1"/>
    </source>
</evidence>
<dbReference type="EMBL" id="JAPDGR010001321">
    <property type="protein sequence ID" value="KAJ2984183.1"/>
    <property type="molecule type" value="Genomic_DNA"/>
</dbReference>
<proteinExistence type="predicted"/>
<gene>
    <name evidence="1" type="ORF">NUW58_g6125</name>
</gene>
<evidence type="ECO:0000313" key="2">
    <source>
        <dbReference type="Proteomes" id="UP001143856"/>
    </source>
</evidence>
<reference evidence="1" key="1">
    <citation type="submission" date="2022-10" db="EMBL/GenBank/DDBJ databases">
        <title>Genome Sequence of Xylaria curta.</title>
        <authorList>
            <person name="Buettner E."/>
        </authorList>
    </citation>
    <scope>NUCLEOTIDE SEQUENCE</scope>
    <source>
        <strain evidence="1">Babe10</strain>
    </source>
</reference>
<sequence length="372" mass="41271">MPHEVRDMVAGAKDYFFRPEDQEQSAHARDTYVALSSIVDVACASNDYKRHEASWNHLVHTPLLQLVFGPVPPRGSNTQQQSASNIQSSQKPPAVHFEVVMSAIVVGSAIPNIREPGSAILNIREPGSGIPDPAYSVSLNTSVKDSDTSTVDKNLDDPDNFHSRKESKKVDYVLAMCINDDDKLKKVIKAASYEPHLAYGHVNQTSITSLLYNPIAVSIETKIDGSRADPIIQLGLWVAAWHKRMGELRKRRFPPTPKAYRPPGTTETKPFVPKLVPVPLIEVKSHDWYISFAFDMVESIEIRGCTLLGSTDTIVKAYALITNLGLVKRWIETEFYQGITDWFTKDDSVLEAQDAKSRTAGGVDNQERVSVG</sequence>